<comment type="caution">
    <text evidence="1">The sequence shown here is derived from an EMBL/GenBank/DDBJ whole genome shotgun (WGS) entry which is preliminary data.</text>
</comment>
<proteinExistence type="predicted"/>
<name>A0ABW3BEA4_9ACTN</name>
<reference evidence="2" key="1">
    <citation type="journal article" date="2019" name="Int. J. Syst. Evol. Microbiol.">
        <title>The Global Catalogue of Microorganisms (GCM) 10K type strain sequencing project: providing services to taxonomists for standard genome sequencing and annotation.</title>
        <authorList>
            <consortium name="The Broad Institute Genomics Platform"/>
            <consortium name="The Broad Institute Genome Sequencing Center for Infectious Disease"/>
            <person name="Wu L."/>
            <person name="Ma J."/>
        </authorList>
    </citation>
    <scope>NUCLEOTIDE SEQUENCE [LARGE SCALE GENOMIC DNA]</scope>
    <source>
        <strain evidence="2">CCUG 63369</strain>
    </source>
</reference>
<dbReference type="Proteomes" id="UP001596956">
    <property type="component" value="Unassembled WGS sequence"/>
</dbReference>
<evidence type="ECO:0000313" key="2">
    <source>
        <dbReference type="Proteomes" id="UP001596956"/>
    </source>
</evidence>
<accession>A0ABW3BEA4</accession>
<keyword evidence="2" id="KW-1185">Reference proteome</keyword>
<organism evidence="1 2">
    <name type="scientific">Streptomonospora algeriensis</name>
    <dbReference type="NCBI Taxonomy" id="995084"/>
    <lineage>
        <taxon>Bacteria</taxon>
        <taxon>Bacillati</taxon>
        <taxon>Actinomycetota</taxon>
        <taxon>Actinomycetes</taxon>
        <taxon>Streptosporangiales</taxon>
        <taxon>Nocardiopsidaceae</taxon>
        <taxon>Streptomonospora</taxon>
    </lineage>
</organism>
<protein>
    <recommendedName>
        <fullName evidence="3">XRE family transcriptional regulator</fullName>
    </recommendedName>
</protein>
<gene>
    <name evidence="1" type="ORF">ACFQZU_10080</name>
</gene>
<evidence type="ECO:0008006" key="3">
    <source>
        <dbReference type="Google" id="ProtNLM"/>
    </source>
</evidence>
<dbReference type="EMBL" id="JBHTHR010000267">
    <property type="protein sequence ID" value="MFD0801662.1"/>
    <property type="molecule type" value="Genomic_DNA"/>
</dbReference>
<sequence>MSAEFPELTAVADSIALNGPTAGTPDLAQRALDFYDRRYSDYPPAVLASEVARCRRLLLDHQDADSRRVLGWLSAMLGNLAHHSGDPAGALIHLGTASRIGADVGDRHLAGWALGAQSMVATGQERHAEALELTGQAESHADTALRRAQSVAWCRLRPLAAVGDANGLTRAVASARRHMEAAEEAPGRFGFDRAEFELHLAEALVGEDPVAATRHAEVSAGLKRVGSPGWAAATSVLARCHAARHGVDDACALAGGVLDAVPPVRMRATTRSRLQTLVSADLGQQRSPRVRELKERVRALN</sequence>
<evidence type="ECO:0000313" key="1">
    <source>
        <dbReference type="EMBL" id="MFD0801662.1"/>
    </source>
</evidence>